<dbReference type="GO" id="GO:0003676">
    <property type="term" value="F:nucleic acid binding"/>
    <property type="evidence" value="ECO:0007669"/>
    <property type="project" value="InterPro"/>
</dbReference>
<protein>
    <recommendedName>
        <fullName evidence="1">Integrase catalytic domain-containing protein</fullName>
    </recommendedName>
</protein>
<dbReference type="SUPFAM" id="SSF53098">
    <property type="entry name" value="Ribonuclease H-like"/>
    <property type="match status" value="1"/>
</dbReference>
<dbReference type="Proteomes" id="UP000469452">
    <property type="component" value="Unassembled WGS sequence"/>
</dbReference>
<evidence type="ECO:0000313" key="3">
    <source>
        <dbReference type="Proteomes" id="UP000469452"/>
    </source>
</evidence>
<sequence length="127" mass="13884">MVSTIGRMFGVHHHFVTPHCPWANGTVEVVNRIIVRTLKTLCSEMRLQPTEWPKVLPLVQSANQQRADRMGGIAPTTAFTGLPATLPLSGLVRAEGAEVATIDWIQSEAKRHVVGLANALSVMHKQV</sequence>
<evidence type="ECO:0000313" key="2">
    <source>
        <dbReference type="EMBL" id="KAF0721342.1"/>
    </source>
</evidence>
<feature type="domain" description="Integrase catalytic" evidence="1">
    <location>
        <begin position="1"/>
        <end position="83"/>
    </location>
</feature>
<dbReference type="EMBL" id="VJMI01016067">
    <property type="protein sequence ID" value="KAF0721342.1"/>
    <property type="molecule type" value="Genomic_DNA"/>
</dbReference>
<dbReference type="GO" id="GO:0015074">
    <property type="term" value="P:DNA integration"/>
    <property type="evidence" value="ECO:0007669"/>
    <property type="project" value="InterPro"/>
</dbReference>
<dbReference type="AlphaFoldDB" id="A0A6A5A380"/>
<dbReference type="VEuPathDB" id="FungiDB:H257_17196"/>
<dbReference type="Gene3D" id="3.30.420.10">
    <property type="entry name" value="Ribonuclease H-like superfamily/Ribonuclease H"/>
    <property type="match status" value="1"/>
</dbReference>
<feature type="non-terminal residue" evidence="2">
    <location>
        <position position="127"/>
    </location>
</feature>
<evidence type="ECO:0000259" key="1">
    <source>
        <dbReference type="PROSITE" id="PS50994"/>
    </source>
</evidence>
<proteinExistence type="predicted"/>
<name>A0A6A5A380_APHAT</name>
<organism evidence="2 3">
    <name type="scientific">Aphanomyces astaci</name>
    <name type="common">Crayfish plague agent</name>
    <dbReference type="NCBI Taxonomy" id="112090"/>
    <lineage>
        <taxon>Eukaryota</taxon>
        <taxon>Sar</taxon>
        <taxon>Stramenopiles</taxon>
        <taxon>Oomycota</taxon>
        <taxon>Saprolegniomycetes</taxon>
        <taxon>Saprolegniales</taxon>
        <taxon>Verrucalvaceae</taxon>
        <taxon>Aphanomyces</taxon>
    </lineage>
</organism>
<dbReference type="InterPro" id="IPR001584">
    <property type="entry name" value="Integrase_cat-core"/>
</dbReference>
<dbReference type="InterPro" id="IPR036397">
    <property type="entry name" value="RNaseH_sf"/>
</dbReference>
<comment type="caution">
    <text evidence="2">The sequence shown here is derived from an EMBL/GenBank/DDBJ whole genome shotgun (WGS) entry which is preliminary data.</text>
</comment>
<dbReference type="InterPro" id="IPR012337">
    <property type="entry name" value="RNaseH-like_sf"/>
</dbReference>
<gene>
    <name evidence="2" type="ORF">AaE_010085</name>
</gene>
<accession>A0A6A5A380</accession>
<dbReference type="PROSITE" id="PS50994">
    <property type="entry name" value="INTEGRASE"/>
    <property type="match status" value="1"/>
</dbReference>
<reference evidence="2 3" key="1">
    <citation type="submission" date="2019-06" db="EMBL/GenBank/DDBJ databases">
        <title>Genomics analysis of Aphanomyces spp. identifies a new class of oomycete effector associated with host adaptation.</title>
        <authorList>
            <person name="Gaulin E."/>
        </authorList>
    </citation>
    <scope>NUCLEOTIDE SEQUENCE [LARGE SCALE GENOMIC DNA]</scope>
    <source>
        <strain evidence="2 3">E</strain>
    </source>
</reference>